<dbReference type="SUPFAM" id="SSF48403">
    <property type="entry name" value="Ankyrin repeat"/>
    <property type="match status" value="1"/>
</dbReference>
<dbReference type="GeneID" id="87860702"/>
<protein>
    <submittedName>
        <fullName evidence="4">Ankyrin repeat-containing domain protein</fullName>
    </submittedName>
</protein>
<reference evidence="4" key="2">
    <citation type="submission" date="2023-06" db="EMBL/GenBank/DDBJ databases">
        <authorList>
            <consortium name="Lawrence Berkeley National Laboratory"/>
            <person name="Haridas S."/>
            <person name="Hensen N."/>
            <person name="Bonometti L."/>
            <person name="Westerberg I."/>
            <person name="Brannstrom I.O."/>
            <person name="Guillou S."/>
            <person name="Cros-Aarteil S."/>
            <person name="Calhoun S."/>
            <person name="Kuo A."/>
            <person name="Mondo S."/>
            <person name="Pangilinan J."/>
            <person name="Riley R."/>
            <person name="Labutti K."/>
            <person name="Andreopoulos B."/>
            <person name="Lipzen A."/>
            <person name="Chen C."/>
            <person name="Yanf M."/>
            <person name="Daum C."/>
            <person name="Ng V."/>
            <person name="Clum A."/>
            <person name="Steindorff A."/>
            <person name="Ohm R."/>
            <person name="Martin F."/>
            <person name="Silar P."/>
            <person name="Natvig D."/>
            <person name="Lalanne C."/>
            <person name="Gautier V."/>
            <person name="Ament-Velasquez S.L."/>
            <person name="Kruys A."/>
            <person name="Hutchinson M.I."/>
            <person name="Powell A.J."/>
            <person name="Barry K."/>
            <person name="Miller A.N."/>
            <person name="Grigoriev I.V."/>
            <person name="Debuchy R."/>
            <person name="Gladieux P."/>
            <person name="Thoren M.H."/>
            <person name="Johannesson H."/>
        </authorList>
    </citation>
    <scope>NUCLEOTIDE SEQUENCE</scope>
    <source>
        <strain evidence="4">CBS 560.94</strain>
    </source>
</reference>
<keyword evidence="5" id="KW-1185">Reference proteome</keyword>
<evidence type="ECO:0000256" key="1">
    <source>
        <dbReference type="ARBA" id="ARBA00022737"/>
    </source>
</evidence>
<dbReference type="Gene3D" id="1.25.40.20">
    <property type="entry name" value="Ankyrin repeat-containing domain"/>
    <property type="match status" value="1"/>
</dbReference>
<dbReference type="PROSITE" id="PS50088">
    <property type="entry name" value="ANK_REPEAT"/>
    <property type="match status" value="1"/>
</dbReference>
<dbReference type="PANTHER" id="PTHR24198:SF165">
    <property type="entry name" value="ANKYRIN REPEAT-CONTAINING PROTEIN-RELATED"/>
    <property type="match status" value="1"/>
</dbReference>
<dbReference type="SMART" id="SM00248">
    <property type="entry name" value="ANK"/>
    <property type="match status" value="3"/>
</dbReference>
<keyword evidence="2 3" id="KW-0040">ANK repeat</keyword>
<dbReference type="EMBL" id="JAUEPP010000009">
    <property type="protein sequence ID" value="KAK3334839.1"/>
    <property type="molecule type" value="Genomic_DNA"/>
</dbReference>
<name>A0AAE0J0V9_9PEZI</name>
<sequence length="144" mass="16288">MKILANTCCLTSLPQRSTRCDIKVVELLLEAGASPNVEGKVFDWNTPVHIALENGRADIFRLLLQHGGDPNLFDRLGQNVLHMAIRKQSTDMVSLLLDPWIQNIRYEEDSNRSTSPRRRSSWNRHGAPIQPATCLLQRISNDLS</sequence>
<dbReference type="InterPro" id="IPR036770">
    <property type="entry name" value="Ankyrin_rpt-contain_sf"/>
</dbReference>
<dbReference type="AlphaFoldDB" id="A0AAE0J0V9"/>
<dbReference type="Pfam" id="PF12796">
    <property type="entry name" value="Ank_2"/>
    <property type="match status" value="1"/>
</dbReference>
<dbReference type="Proteomes" id="UP001278500">
    <property type="component" value="Unassembled WGS sequence"/>
</dbReference>
<reference evidence="4" key="1">
    <citation type="journal article" date="2023" name="Mol. Phylogenet. Evol.">
        <title>Genome-scale phylogeny and comparative genomics of the fungal order Sordariales.</title>
        <authorList>
            <person name="Hensen N."/>
            <person name="Bonometti L."/>
            <person name="Westerberg I."/>
            <person name="Brannstrom I.O."/>
            <person name="Guillou S."/>
            <person name="Cros-Aarteil S."/>
            <person name="Calhoun S."/>
            <person name="Haridas S."/>
            <person name="Kuo A."/>
            <person name="Mondo S."/>
            <person name="Pangilinan J."/>
            <person name="Riley R."/>
            <person name="LaButti K."/>
            <person name="Andreopoulos B."/>
            <person name="Lipzen A."/>
            <person name="Chen C."/>
            <person name="Yan M."/>
            <person name="Daum C."/>
            <person name="Ng V."/>
            <person name="Clum A."/>
            <person name="Steindorff A."/>
            <person name="Ohm R.A."/>
            <person name="Martin F."/>
            <person name="Silar P."/>
            <person name="Natvig D.O."/>
            <person name="Lalanne C."/>
            <person name="Gautier V."/>
            <person name="Ament-Velasquez S.L."/>
            <person name="Kruys A."/>
            <person name="Hutchinson M.I."/>
            <person name="Powell A.J."/>
            <person name="Barry K."/>
            <person name="Miller A.N."/>
            <person name="Grigoriev I.V."/>
            <person name="Debuchy R."/>
            <person name="Gladieux P."/>
            <person name="Hiltunen Thoren M."/>
            <person name="Johannesson H."/>
        </authorList>
    </citation>
    <scope>NUCLEOTIDE SEQUENCE</scope>
    <source>
        <strain evidence="4">CBS 560.94</strain>
    </source>
</reference>
<evidence type="ECO:0000256" key="2">
    <source>
        <dbReference type="ARBA" id="ARBA00023043"/>
    </source>
</evidence>
<proteinExistence type="predicted"/>
<dbReference type="PANTHER" id="PTHR24198">
    <property type="entry name" value="ANKYRIN REPEAT AND PROTEIN KINASE DOMAIN-CONTAINING PROTEIN"/>
    <property type="match status" value="1"/>
</dbReference>
<feature type="repeat" description="ANK" evidence="3">
    <location>
        <begin position="43"/>
        <end position="75"/>
    </location>
</feature>
<dbReference type="RefSeq" id="XP_062677005.1">
    <property type="nucleotide sequence ID" value="XM_062823548.1"/>
</dbReference>
<accession>A0AAE0J0V9</accession>
<dbReference type="InterPro" id="IPR002110">
    <property type="entry name" value="Ankyrin_rpt"/>
</dbReference>
<dbReference type="PROSITE" id="PS50297">
    <property type="entry name" value="ANK_REP_REGION"/>
    <property type="match status" value="1"/>
</dbReference>
<keyword evidence="1" id="KW-0677">Repeat</keyword>
<evidence type="ECO:0000256" key="3">
    <source>
        <dbReference type="PROSITE-ProRule" id="PRU00023"/>
    </source>
</evidence>
<comment type="caution">
    <text evidence="4">The sequence shown here is derived from an EMBL/GenBank/DDBJ whole genome shotgun (WGS) entry which is preliminary data.</text>
</comment>
<gene>
    <name evidence="4" type="ORF">B0H65DRAFT_334179</name>
</gene>
<organism evidence="4 5">
    <name type="scientific">Neurospora tetraspora</name>
    <dbReference type="NCBI Taxonomy" id="94610"/>
    <lineage>
        <taxon>Eukaryota</taxon>
        <taxon>Fungi</taxon>
        <taxon>Dikarya</taxon>
        <taxon>Ascomycota</taxon>
        <taxon>Pezizomycotina</taxon>
        <taxon>Sordariomycetes</taxon>
        <taxon>Sordariomycetidae</taxon>
        <taxon>Sordariales</taxon>
        <taxon>Sordariaceae</taxon>
        <taxon>Neurospora</taxon>
    </lineage>
</organism>
<evidence type="ECO:0000313" key="5">
    <source>
        <dbReference type="Proteomes" id="UP001278500"/>
    </source>
</evidence>
<evidence type="ECO:0000313" key="4">
    <source>
        <dbReference type="EMBL" id="KAK3334839.1"/>
    </source>
</evidence>